<feature type="compositionally biased region" description="Basic residues" evidence="1">
    <location>
        <begin position="297"/>
        <end position="308"/>
    </location>
</feature>
<accession>A0A9J6DSW0</accession>
<dbReference type="EMBL" id="JABSTU010000007">
    <property type="protein sequence ID" value="KAH8024968.1"/>
    <property type="molecule type" value="Genomic_DNA"/>
</dbReference>
<name>A0A9J6DSW0_RHIMP</name>
<keyword evidence="3" id="KW-1185">Reference proteome</keyword>
<reference evidence="2" key="1">
    <citation type="journal article" date="2020" name="Cell">
        <title>Large-Scale Comparative Analyses of Tick Genomes Elucidate Their Genetic Diversity and Vector Capacities.</title>
        <authorList>
            <consortium name="Tick Genome and Microbiome Consortium (TIGMIC)"/>
            <person name="Jia N."/>
            <person name="Wang J."/>
            <person name="Shi W."/>
            <person name="Du L."/>
            <person name="Sun Y."/>
            <person name="Zhan W."/>
            <person name="Jiang J.F."/>
            <person name="Wang Q."/>
            <person name="Zhang B."/>
            <person name="Ji P."/>
            <person name="Bell-Sakyi L."/>
            <person name="Cui X.M."/>
            <person name="Yuan T.T."/>
            <person name="Jiang B.G."/>
            <person name="Yang W.F."/>
            <person name="Lam T.T."/>
            <person name="Chang Q.C."/>
            <person name="Ding S.J."/>
            <person name="Wang X.J."/>
            <person name="Zhu J.G."/>
            <person name="Ruan X.D."/>
            <person name="Zhao L."/>
            <person name="Wei J.T."/>
            <person name="Ye R.Z."/>
            <person name="Que T.C."/>
            <person name="Du C.H."/>
            <person name="Zhou Y.H."/>
            <person name="Cheng J.X."/>
            <person name="Dai P.F."/>
            <person name="Guo W.B."/>
            <person name="Han X.H."/>
            <person name="Huang E.J."/>
            <person name="Li L.F."/>
            <person name="Wei W."/>
            <person name="Gao Y.C."/>
            <person name="Liu J.Z."/>
            <person name="Shao H.Z."/>
            <person name="Wang X."/>
            <person name="Wang C.C."/>
            <person name="Yang T.C."/>
            <person name="Huo Q.B."/>
            <person name="Li W."/>
            <person name="Chen H.Y."/>
            <person name="Chen S.E."/>
            <person name="Zhou L.G."/>
            <person name="Ni X.B."/>
            <person name="Tian J.H."/>
            <person name="Sheng Y."/>
            <person name="Liu T."/>
            <person name="Pan Y.S."/>
            <person name="Xia L.Y."/>
            <person name="Li J."/>
            <person name="Zhao F."/>
            <person name="Cao W.C."/>
        </authorList>
    </citation>
    <scope>NUCLEOTIDE SEQUENCE</scope>
    <source>
        <strain evidence="2">Rmic-2018</strain>
    </source>
</reference>
<reference evidence="2" key="2">
    <citation type="submission" date="2021-09" db="EMBL/GenBank/DDBJ databases">
        <authorList>
            <person name="Jia N."/>
            <person name="Wang J."/>
            <person name="Shi W."/>
            <person name="Du L."/>
            <person name="Sun Y."/>
            <person name="Zhan W."/>
            <person name="Jiang J."/>
            <person name="Wang Q."/>
            <person name="Zhang B."/>
            <person name="Ji P."/>
            <person name="Sakyi L.B."/>
            <person name="Cui X."/>
            <person name="Yuan T."/>
            <person name="Jiang B."/>
            <person name="Yang W."/>
            <person name="Lam T.T.-Y."/>
            <person name="Chang Q."/>
            <person name="Ding S."/>
            <person name="Wang X."/>
            <person name="Zhu J."/>
            <person name="Ruan X."/>
            <person name="Zhao L."/>
            <person name="Wei J."/>
            <person name="Que T."/>
            <person name="Du C."/>
            <person name="Cheng J."/>
            <person name="Dai P."/>
            <person name="Han X."/>
            <person name="Huang E."/>
            <person name="Gao Y."/>
            <person name="Liu J."/>
            <person name="Shao H."/>
            <person name="Ye R."/>
            <person name="Li L."/>
            <person name="Wei W."/>
            <person name="Wang X."/>
            <person name="Wang C."/>
            <person name="Huo Q."/>
            <person name="Li W."/>
            <person name="Guo W."/>
            <person name="Chen H."/>
            <person name="Chen S."/>
            <person name="Zhou L."/>
            <person name="Zhou L."/>
            <person name="Ni X."/>
            <person name="Tian J."/>
            <person name="Zhou Y."/>
            <person name="Sheng Y."/>
            <person name="Liu T."/>
            <person name="Pan Y."/>
            <person name="Xia L."/>
            <person name="Li J."/>
            <person name="Zhao F."/>
            <person name="Cao W."/>
        </authorList>
    </citation>
    <scope>NUCLEOTIDE SEQUENCE</scope>
    <source>
        <strain evidence="2">Rmic-2018</strain>
        <tissue evidence="2">Larvae</tissue>
    </source>
</reference>
<comment type="caution">
    <text evidence="2">The sequence shown here is derived from an EMBL/GenBank/DDBJ whole genome shotgun (WGS) entry which is preliminary data.</text>
</comment>
<organism evidence="2 3">
    <name type="scientific">Rhipicephalus microplus</name>
    <name type="common">Cattle tick</name>
    <name type="synonym">Boophilus microplus</name>
    <dbReference type="NCBI Taxonomy" id="6941"/>
    <lineage>
        <taxon>Eukaryota</taxon>
        <taxon>Metazoa</taxon>
        <taxon>Ecdysozoa</taxon>
        <taxon>Arthropoda</taxon>
        <taxon>Chelicerata</taxon>
        <taxon>Arachnida</taxon>
        <taxon>Acari</taxon>
        <taxon>Parasitiformes</taxon>
        <taxon>Ixodida</taxon>
        <taxon>Ixodoidea</taxon>
        <taxon>Ixodidae</taxon>
        <taxon>Rhipicephalinae</taxon>
        <taxon>Rhipicephalus</taxon>
        <taxon>Boophilus</taxon>
    </lineage>
</organism>
<feature type="compositionally biased region" description="Basic and acidic residues" evidence="1">
    <location>
        <begin position="276"/>
        <end position="287"/>
    </location>
</feature>
<dbReference type="AlphaFoldDB" id="A0A9J6DSW0"/>
<proteinExistence type="predicted"/>
<dbReference type="Proteomes" id="UP000821866">
    <property type="component" value="Unassembled WGS sequence"/>
</dbReference>
<sequence length="345" mass="38063">MQNASPYYFKSALEVPRVTFIAYFASVFHPQLIQVPLQATTSNQPPSSRLPSPLRDVIAEEVAQAVPVAAHQQPVAMPVAHAPAMQPVAAPLTYAQVVETETYDVRAYVASPENTEEGVILNIPPYNSPEDISASLVNDRNPTILQARRMGKTNTVLIVFDGDQVPFNVYYRGAEYKCYQHKKRTEVCDKCGAVGHRSDVCPKPNAIICTLCGIANPATAHPCTLECLLCDQAHQTGDKTCPQRYQTPCLLIYRCQETAKFQQQRYLSTMISTQDPHPERQEVKPSDTRSCSPSPTSKRRGSRSRSKQRCMNQPQDLLLRSAVPEASDGPPFSSGNPVAPSPPLR</sequence>
<evidence type="ECO:0000313" key="3">
    <source>
        <dbReference type="Proteomes" id="UP000821866"/>
    </source>
</evidence>
<protein>
    <recommendedName>
        <fullName evidence="4">CCHC-type domain-containing protein</fullName>
    </recommendedName>
</protein>
<feature type="region of interest" description="Disordered" evidence="1">
    <location>
        <begin position="271"/>
        <end position="345"/>
    </location>
</feature>
<evidence type="ECO:0008006" key="4">
    <source>
        <dbReference type="Google" id="ProtNLM"/>
    </source>
</evidence>
<gene>
    <name evidence="2" type="ORF">HPB51_002382</name>
</gene>
<evidence type="ECO:0000256" key="1">
    <source>
        <dbReference type="SAM" id="MobiDB-lite"/>
    </source>
</evidence>
<evidence type="ECO:0000313" key="2">
    <source>
        <dbReference type="EMBL" id="KAH8024968.1"/>
    </source>
</evidence>